<accession>Q759X2</accession>
<evidence type="ECO:0000256" key="4">
    <source>
        <dbReference type="SAM" id="MobiDB-lite"/>
    </source>
</evidence>
<dbReference type="GO" id="GO:0005886">
    <property type="term" value="C:plasma membrane"/>
    <property type="evidence" value="ECO:0007669"/>
    <property type="project" value="EnsemblFungi"/>
</dbReference>
<dbReference type="HOGENOM" id="CLU_036011_0_0_1"/>
<protein>
    <submittedName>
        <fullName evidence="5">ADR151Wp</fullName>
    </submittedName>
</protein>
<dbReference type="GO" id="GO:0031932">
    <property type="term" value="C:TORC2 complex"/>
    <property type="evidence" value="ECO:0007669"/>
    <property type="project" value="EnsemblFungi"/>
</dbReference>
<dbReference type="PANTHER" id="PTHR24198:SF165">
    <property type="entry name" value="ANKYRIN REPEAT-CONTAINING PROTEIN-RELATED"/>
    <property type="match status" value="1"/>
</dbReference>
<dbReference type="GO" id="GO:0030950">
    <property type="term" value="P:establishment or maintenance of actin cytoskeleton polarity"/>
    <property type="evidence" value="ECO:0007669"/>
    <property type="project" value="EnsemblFungi"/>
</dbReference>
<feature type="region of interest" description="Disordered" evidence="4">
    <location>
        <begin position="246"/>
        <end position="303"/>
    </location>
</feature>
<organism evidence="5 6">
    <name type="scientific">Eremothecium gossypii (strain ATCC 10895 / CBS 109.51 / FGSC 9923 / NRRL Y-1056)</name>
    <name type="common">Yeast</name>
    <name type="synonym">Ashbya gossypii</name>
    <dbReference type="NCBI Taxonomy" id="284811"/>
    <lineage>
        <taxon>Eukaryota</taxon>
        <taxon>Fungi</taxon>
        <taxon>Dikarya</taxon>
        <taxon>Ascomycota</taxon>
        <taxon>Saccharomycotina</taxon>
        <taxon>Saccharomycetes</taxon>
        <taxon>Saccharomycetales</taxon>
        <taxon>Saccharomycetaceae</taxon>
        <taxon>Eremothecium</taxon>
    </lineage>
</organism>
<dbReference type="Pfam" id="PF00023">
    <property type="entry name" value="Ank"/>
    <property type="match status" value="1"/>
</dbReference>
<dbReference type="Gene3D" id="1.25.40.20">
    <property type="entry name" value="Ankyrin repeat-containing domain"/>
    <property type="match status" value="1"/>
</dbReference>
<dbReference type="STRING" id="284811.Q759X2"/>
<dbReference type="InterPro" id="IPR002110">
    <property type="entry name" value="Ankyrin_rpt"/>
</dbReference>
<evidence type="ECO:0000313" key="6">
    <source>
        <dbReference type="Proteomes" id="UP000000591"/>
    </source>
</evidence>
<feature type="region of interest" description="Disordered" evidence="4">
    <location>
        <begin position="397"/>
        <end position="420"/>
    </location>
</feature>
<dbReference type="eggNOG" id="KOG0504">
    <property type="taxonomic scope" value="Eukaryota"/>
</dbReference>
<dbReference type="InParanoid" id="Q759X2"/>
<reference evidence="5 6" key="1">
    <citation type="journal article" date="2004" name="Science">
        <title>The Ashbya gossypii genome as a tool for mapping the ancient Saccharomyces cerevisiae genome.</title>
        <authorList>
            <person name="Dietrich F.S."/>
            <person name="Voegeli S."/>
            <person name="Brachat S."/>
            <person name="Lerch A."/>
            <person name="Gates K."/>
            <person name="Steiner S."/>
            <person name="Mohr C."/>
            <person name="Pohlmann R."/>
            <person name="Luedi P."/>
            <person name="Choi S."/>
            <person name="Wing R.A."/>
            <person name="Flavier A."/>
            <person name="Gaffney T.D."/>
            <person name="Philippsen P."/>
        </authorList>
    </citation>
    <scope>NUCLEOTIDE SEQUENCE [LARGE SCALE GENOMIC DNA]</scope>
    <source>
        <strain evidence="6">ATCC 10895 / CBS 109.51 / FGSC 9923 / NRRL Y-1056</strain>
    </source>
</reference>
<dbReference type="GeneID" id="4620409"/>
<dbReference type="Pfam" id="PF12796">
    <property type="entry name" value="Ank_2"/>
    <property type="match status" value="1"/>
</dbReference>
<dbReference type="EMBL" id="AE016817">
    <property type="protein sequence ID" value="AAS52071.1"/>
    <property type="molecule type" value="Genomic_DNA"/>
</dbReference>
<dbReference type="SUPFAM" id="SSF48403">
    <property type="entry name" value="Ankyrin repeat"/>
    <property type="match status" value="1"/>
</dbReference>
<gene>
    <name evidence="5" type="ORF">AGOS_ADR151W</name>
</gene>
<dbReference type="KEGG" id="ago:AGOS_ADR151W"/>
<dbReference type="SMART" id="SM00248">
    <property type="entry name" value="ANK"/>
    <property type="match status" value="4"/>
</dbReference>
<keyword evidence="2 3" id="KW-0040">ANK repeat</keyword>
<evidence type="ECO:0000256" key="3">
    <source>
        <dbReference type="PROSITE-ProRule" id="PRU00023"/>
    </source>
</evidence>
<evidence type="ECO:0000256" key="2">
    <source>
        <dbReference type="ARBA" id="ARBA00023043"/>
    </source>
</evidence>
<dbReference type="GO" id="GO:0001558">
    <property type="term" value="P:regulation of cell growth"/>
    <property type="evidence" value="ECO:0007669"/>
    <property type="project" value="EnsemblFungi"/>
</dbReference>
<dbReference type="InterPro" id="IPR036770">
    <property type="entry name" value="Ankyrin_rpt-contain_sf"/>
</dbReference>
<dbReference type="OrthoDB" id="823504at2759"/>
<feature type="compositionally biased region" description="Polar residues" evidence="4">
    <location>
        <begin position="402"/>
        <end position="411"/>
    </location>
</feature>
<dbReference type="Proteomes" id="UP000000591">
    <property type="component" value="Chromosome IV"/>
</dbReference>
<dbReference type="OMA" id="LHIAMMY"/>
<keyword evidence="6" id="KW-1185">Reference proteome</keyword>
<feature type="repeat" description="ANK" evidence="3">
    <location>
        <begin position="108"/>
        <end position="140"/>
    </location>
</feature>
<dbReference type="PANTHER" id="PTHR24198">
    <property type="entry name" value="ANKYRIN REPEAT AND PROTEIN KINASE DOMAIN-CONTAINING PROTEIN"/>
    <property type="match status" value="1"/>
</dbReference>
<evidence type="ECO:0000313" key="5">
    <source>
        <dbReference type="EMBL" id="AAS52071.1"/>
    </source>
</evidence>
<feature type="repeat" description="ANK" evidence="3">
    <location>
        <begin position="141"/>
        <end position="162"/>
    </location>
</feature>
<name>Q759X2_EREGS</name>
<reference evidence="6" key="2">
    <citation type="journal article" date="2013" name="G3 (Bethesda)">
        <title>Genomes of Ashbya fungi isolated from insects reveal four mating-type loci, numerous translocations, lack of transposons, and distinct gene duplications.</title>
        <authorList>
            <person name="Dietrich F.S."/>
            <person name="Voegeli S."/>
            <person name="Kuo S."/>
            <person name="Philippsen P."/>
        </authorList>
    </citation>
    <scope>GENOME REANNOTATION</scope>
    <source>
        <strain evidence="6">ATCC 10895 / CBS 109.51 / FGSC 9923 / NRRL Y-1056</strain>
    </source>
</reference>
<keyword evidence="1" id="KW-0677">Repeat</keyword>
<dbReference type="PROSITE" id="PS50297">
    <property type="entry name" value="ANK_REP_REGION"/>
    <property type="match status" value="2"/>
</dbReference>
<evidence type="ECO:0000256" key="1">
    <source>
        <dbReference type="ARBA" id="ARBA00022737"/>
    </source>
</evidence>
<sequence length="420" mass="46605">MLPDPSIRLRNAIIEGKLIIVKQVLRRWPELLTNIDPSNGWSSLHYAAYYGRYLICVQLIQQGHDRQGTLRTFTGSTSVHLALKNGHEQTTHVLLQSFPQTLASKDVGGRTPAHIACMQDYHTCLSLLSSAGADLSLTDNDGNTPLHIAMMYNSVNCIRLLVLGSLSEEDYLRKNNDNWKPEQLAGTMETQRVFQNLVKEAHKQRESGVPRPAFLQTLTLPGAHLKAEEQTCPSLLNVRVFHDASAEPDAGTNTQPQKEPTTLLPLLPAYPNQKPAKGYPKTPTSNHFNTTLSSATNHSSSSLTRIRTFNDCSSSLSSETQSLRQRASGSQEGQWSVKNASGRYFHQGDTSLNAMSNLLPVNNTPRNRDAELINKYLVEDKDLRTPSPLPMHVQHYTKSEKSSSGGHQSLLNIPISKVRI</sequence>
<dbReference type="AlphaFoldDB" id="Q759X2"/>
<dbReference type="PROSITE" id="PS50088">
    <property type="entry name" value="ANK_REPEAT"/>
    <property type="match status" value="2"/>
</dbReference>
<proteinExistence type="predicted"/>
<dbReference type="RefSeq" id="NP_984247.1">
    <property type="nucleotide sequence ID" value="NM_209600.1"/>
</dbReference>
<feature type="compositionally biased region" description="Low complexity" evidence="4">
    <location>
        <begin position="289"/>
        <end position="303"/>
    </location>
</feature>
<dbReference type="FunCoup" id="Q759X2">
    <property type="interactions" value="51"/>
</dbReference>